<keyword evidence="2" id="KW-1185">Reference proteome</keyword>
<gene>
    <name evidence="1" type="ORF">EX895_001040</name>
</gene>
<comment type="caution">
    <text evidence="1">The sequence shown here is derived from an EMBL/GenBank/DDBJ whole genome shotgun (WGS) entry which is preliminary data.</text>
</comment>
<accession>A0A4U7L1A6</accession>
<dbReference type="OrthoDB" id="5370059at2759"/>
<evidence type="ECO:0000313" key="2">
    <source>
        <dbReference type="Proteomes" id="UP000306050"/>
    </source>
</evidence>
<dbReference type="SUPFAM" id="SSF50985">
    <property type="entry name" value="RCC1/BLIP-II"/>
    <property type="match status" value="1"/>
</dbReference>
<reference evidence="1 2" key="1">
    <citation type="submission" date="2019-05" db="EMBL/GenBank/DDBJ databases">
        <title>Sporisorium graminicola CBS 10092 draft sequencing and annotation.</title>
        <authorList>
            <person name="Solano-Gonzalez S."/>
            <person name="Caddick M.X."/>
            <person name="Darby A."/>
        </authorList>
    </citation>
    <scope>NUCLEOTIDE SEQUENCE [LARGE SCALE GENOMIC DNA]</scope>
    <source>
        <strain evidence="1 2">CBS 10092</strain>
    </source>
</reference>
<dbReference type="RefSeq" id="XP_029743026.1">
    <property type="nucleotide sequence ID" value="XM_029881640.1"/>
</dbReference>
<organism evidence="1 2">
    <name type="scientific">Sporisorium graminicola</name>
    <dbReference type="NCBI Taxonomy" id="280036"/>
    <lineage>
        <taxon>Eukaryota</taxon>
        <taxon>Fungi</taxon>
        <taxon>Dikarya</taxon>
        <taxon>Basidiomycota</taxon>
        <taxon>Ustilaginomycotina</taxon>
        <taxon>Ustilaginomycetes</taxon>
        <taxon>Ustilaginales</taxon>
        <taxon>Ustilaginaceae</taxon>
        <taxon>Sporisorium</taxon>
    </lineage>
</organism>
<evidence type="ECO:0000313" key="1">
    <source>
        <dbReference type="EMBL" id="TKY91041.1"/>
    </source>
</evidence>
<dbReference type="Pfam" id="PF13540">
    <property type="entry name" value="RCC1_2"/>
    <property type="match status" value="2"/>
</dbReference>
<protein>
    <submittedName>
        <fullName evidence="1">Uncharacterized protein</fullName>
    </submittedName>
</protein>
<dbReference type="EMBL" id="SRRM01000002">
    <property type="protein sequence ID" value="TKY91041.1"/>
    <property type="molecule type" value="Genomic_DNA"/>
</dbReference>
<dbReference type="Proteomes" id="UP000306050">
    <property type="component" value="Chromosome SGRAM_1"/>
</dbReference>
<dbReference type="InterPro" id="IPR051553">
    <property type="entry name" value="Ran_GTPase-activating"/>
</dbReference>
<proteinExistence type="predicted"/>
<dbReference type="AlphaFoldDB" id="A0A4U7L1A6"/>
<sequence>MPVPHMSPDQGFPSRIADAVAGARHNLVLTADGDLYGWGWNEDSPLLPFDATAEVPSWENNIVCEPTLVPLPDSNASSENDTVALTKIACSNGRSFGITTEGRLVVAGSNEFGCLALDPQLGGLTVKPRFEREFSQIKKPYDCANGVQLHPGQGLTQSGKVVDVQATALATFVTVQVEE</sequence>
<dbReference type="PANTHER" id="PTHR45982">
    <property type="entry name" value="REGULATOR OF CHROMOSOME CONDENSATION"/>
    <property type="match status" value="1"/>
</dbReference>
<dbReference type="InterPro" id="IPR009091">
    <property type="entry name" value="RCC1/BLIP-II"/>
</dbReference>
<dbReference type="PANTHER" id="PTHR45982:SF1">
    <property type="entry name" value="REGULATOR OF CHROMOSOME CONDENSATION"/>
    <property type="match status" value="1"/>
</dbReference>
<dbReference type="KEGG" id="sgra:EX895_001040"/>
<dbReference type="Gene3D" id="2.130.10.30">
    <property type="entry name" value="Regulator of chromosome condensation 1/beta-lactamase-inhibitor protein II"/>
    <property type="match status" value="1"/>
</dbReference>
<name>A0A4U7L1A6_9BASI</name>
<dbReference type="GeneID" id="40723935"/>